<evidence type="ECO:0000256" key="5">
    <source>
        <dbReference type="ARBA" id="ARBA00022884"/>
    </source>
</evidence>
<evidence type="ECO:0000256" key="4">
    <source>
        <dbReference type="ARBA" id="ARBA00022833"/>
    </source>
</evidence>
<dbReference type="GO" id="GO:0030014">
    <property type="term" value="C:CCR4-NOT complex"/>
    <property type="evidence" value="ECO:0007669"/>
    <property type="project" value="InterPro"/>
</dbReference>
<name>A0A8J2SPL8_9STRA</name>
<evidence type="ECO:0000256" key="9">
    <source>
        <dbReference type="SAM" id="MobiDB-lite"/>
    </source>
</evidence>
<dbReference type="InterPro" id="IPR039515">
    <property type="entry name" value="NOT4_mRING-HC-C4C4"/>
</dbReference>
<comment type="subcellular location">
    <subcellularLocation>
        <location evidence="1">Nucleus</location>
    </subcellularLocation>
</comment>
<keyword evidence="5" id="KW-0694">RNA-binding</keyword>
<reference evidence="11" key="1">
    <citation type="submission" date="2021-11" db="EMBL/GenBank/DDBJ databases">
        <authorList>
            <consortium name="Genoscope - CEA"/>
            <person name="William W."/>
        </authorList>
    </citation>
    <scope>NUCLEOTIDE SEQUENCE</scope>
</reference>
<accession>A0A8J2SPL8</accession>
<evidence type="ECO:0000256" key="8">
    <source>
        <dbReference type="PROSITE-ProRule" id="PRU00175"/>
    </source>
</evidence>
<feature type="compositionally biased region" description="Low complexity" evidence="9">
    <location>
        <begin position="202"/>
        <end position="213"/>
    </location>
</feature>
<protein>
    <recommendedName>
        <fullName evidence="10">RING-type domain-containing protein</fullName>
    </recommendedName>
</protein>
<sequence length="348" mass="37728">MSDSDEQVCPLCCEELDISDQNFLPCKCGYQVCMWCWHHIKENLNNLCPACRNPYHDNPHAFSAVEKEEIMRNKREMKLREKEKKERNKEKREAIVAATGVQRIPLPSEHPLTLRRNRAGSDSENAPNRQQRRAEAKRNAELLEEQQRQQAIAASLRDQEQQKRPEGRPPRAPTQSYGYGSSTDNLQSLGGEYGFGRGGSTGLDSLLGGTRQPAPAPPPPPQQSRQPPLDVAGLWNAPAPAPPSNGHRPAFRLDASPVAGAGFFDSGSIWSTNYSAAGDGWGAPAPSAPSGSNGFGGGGLYAPAPESSDAYAADSLAADTAALNLLSVGYGDADRRRYAPRQQGYGGY</sequence>
<dbReference type="OrthoDB" id="1923159at2759"/>
<feature type="region of interest" description="Disordered" evidence="9">
    <location>
        <begin position="79"/>
        <end position="252"/>
    </location>
</feature>
<feature type="compositionally biased region" description="Basic and acidic residues" evidence="9">
    <location>
        <begin position="157"/>
        <end position="169"/>
    </location>
</feature>
<gene>
    <name evidence="11" type="ORF">PECAL_4P17140</name>
</gene>
<dbReference type="InterPro" id="IPR001841">
    <property type="entry name" value="Znf_RING"/>
</dbReference>
<feature type="domain" description="RING-type" evidence="10">
    <location>
        <begin position="9"/>
        <end position="52"/>
    </location>
</feature>
<feature type="compositionally biased region" description="Polar residues" evidence="9">
    <location>
        <begin position="173"/>
        <end position="188"/>
    </location>
</feature>
<evidence type="ECO:0000256" key="6">
    <source>
        <dbReference type="ARBA" id="ARBA00023054"/>
    </source>
</evidence>
<dbReference type="SUPFAM" id="SSF57850">
    <property type="entry name" value="RING/U-box"/>
    <property type="match status" value="1"/>
</dbReference>
<dbReference type="Gene3D" id="3.30.40.10">
    <property type="entry name" value="Zinc/RING finger domain, C3HC4 (zinc finger)"/>
    <property type="match status" value="1"/>
</dbReference>
<dbReference type="Proteomes" id="UP000789595">
    <property type="component" value="Unassembled WGS sequence"/>
</dbReference>
<comment type="caution">
    <text evidence="11">The sequence shown here is derived from an EMBL/GenBank/DDBJ whole genome shotgun (WGS) entry which is preliminary data.</text>
</comment>
<dbReference type="GO" id="GO:0005634">
    <property type="term" value="C:nucleus"/>
    <property type="evidence" value="ECO:0007669"/>
    <property type="project" value="UniProtKB-SubCell"/>
</dbReference>
<dbReference type="CDD" id="cd16618">
    <property type="entry name" value="mRING-HC-C4C4_CNOT4"/>
    <property type="match status" value="1"/>
</dbReference>
<dbReference type="GO" id="GO:0004842">
    <property type="term" value="F:ubiquitin-protein transferase activity"/>
    <property type="evidence" value="ECO:0007669"/>
    <property type="project" value="InterPro"/>
</dbReference>
<keyword evidence="6" id="KW-0175">Coiled coil</keyword>
<keyword evidence="7" id="KW-0539">Nucleus</keyword>
<dbReference type="Pfam" id="PF14570">
    <property type="entry name" value="zf-RING_4"/>
    <property type="match status" value="1"/>
</dbReference>
<keyword evidence="4" id="KW-0862">Zinc</keyword>
<evidence type="ECO:0000256" key="3">
    <source>
        <dbReference type="ARBA" id="ARBA00022771"/>
    </source>
</evidence>
<evidence type="ECO:0000313" key="11">
    <source>
        <dbReference type="EMBL" id="CAH0374435.1"/>
    </source>
</evidence>
<evidence type="ECO:0000256" key="7">
    <source>
        <dbReference type="ARBA" id="ARBA00023242"/>
    </source>
</evidence>
<dbReference type="InterPro" id="IPR013083">
    <property type="entry name" value="Znf_RING/FYVE/PHD"/>
</dbReference>
<evidence type="ECO:0000256" key="2">
    <source>
        <dbReference type="ARBA" id="ARBA00022723"/>
    </source>
</evidence>
<evidence type="ECO:0000256" key="1">
    <source>
        <dbReference type="ARBA" id="ARBA00004123"/>
    </source>
</evidence>
<dbReference type="PANTHER" id="PTHR12603">
    <property type="entry name" value="CCR4-NOT TRANSCRIPTION COMPLEX RELATED"/>
    <property type="match status" value="1"/>
</dbReference>
<organism evidence="11 12">
    <name type="scientific">Pelagomonas calceolata</name>
    <dbReference type="NCBI Taxonomy" id="35677"/>
    <lineage>
        <taxon>Eukaryota</taxon>
        <taxon>Sar</taxon>
        <taxon>Stramenopiles</taxon>
        <taxon>Ochrophyta</taxon>
        <taxon>Pelagophyceae</taxon>
        <taxon>Pelagomonadales</taxon>
        <taxon>Pelagomonadaceae</taxon>
        <taxon>Pelagomonas</taxon>
    </lineage>
</organism>
<evidence type="ECO:0000313" key="12">
    <source>
        <dbReference type="Proteomes" id="UP000789595"/>
    </source>
</evidence>
<dbReference type="FunFam" id="3.30.40.10:FF:000006">
    <property type="entry name" value="CCR4-NOT transcription complex subunit 4"/>
    <property type="match status" value="1"/>
</dbReference>
<dbReference type="GO" id="GO:0003723">
    <property type="term" value="F:RNA binding"/>
    <property type="evidence" value="ECO:0007669"/>
    <property type="project" value="UniProtKB-KW"/>
</dbReference>
<keyword evidence="2" id="KW-0479">Metal-binding</keyword>
<proteinExistence type="predicted"/>
<feature type="compositionally biased region" description="Polar residues" evidence="9">
    <location>
        <begin position="120"/>
        <end position="129"/>
    </location>
</feature>
<keyword evidence="12" id="KW-1185">Reference proteome</keyword>
<dbReference type="InterPro" id="IPR039780">
    <property type="entry name" value="Mot2"/>
</dbReference>
<dbReference type="PROSITE" id="PS50089">
    <property type="entry name" value="ZF_RING_2"/>
    <property type="match status" value="1"/>
</dbReference>
<dbReference type="EMBL" id="CAKKNE010000004">
    <property type="protein sequence ID" value="CAH0374435.1"/>
    <property type="molecule type" value="Genomic_DNA"/>
</dbReference>
<keyword evidence="3 8" id="KW-0863">Zinc-finger</keyword>
<dbReference type="GO" id="GO:0008270">
    <property type="term" value="F:zinc ion binding"/>
    <property type="evidence" value="ECO:0007669"/>
    <property type="project" value="UniProtKB-KW"/>
</dbReference>
<dbReference type="AlphaFoldDB" id="A0A8J2SPL8"/>
<feature type="compositionally biased region" description="Basic and acidic residues" evidence="9">
    <location>
        <begin position="79"/>
        <end position="94"/>
    </location>
</feature>
<evidence type="ECO:0000259" key="10">
    <source>
        <dbReference type="PROSITE" id="PS50089"/>
    </source>
</evidence>
<dbReference type="PANTHER" id="PTHR12603:SF0">
    <property type="entry name" value="CCR4-NOT TRANSCRIPTION COMPLEX SUBUNIT 4"/>
    <property type="match status" value="1"/>
</dbReference>
<feature type="compositionally biased region" description="Gly residues" evidence="9">
    <location>
        <begin position="191"/>
        <end position="201"/>
    </location>
</feature>
<feature type="compositionally biased region" description="Basic and acidic residues" evidence="9">
    <location>
        <begin position="132"/>
        <end position="147"/>
    </location>
</feature>
<dbReference type="GO" id="GO:0016567">
    <property type="term" value="P:protein ubiquitination"/>
    <property type="evidence" value="ECO:0007669"/>
    <property type="project" value="TreeGrafter"/>
</dbReference>